<evidence type="ECO:0000313" key="1">
    <source>
        <dbReference type="EMBL" id="OXR43151.1"/>
    </source>
</evidence>
<comment type="caution">
    <text evidence="1">The sequence shown here is derived from an EMBL/GenBank/DDBJ whole genome shotgun (WGS) entry which is preliminary data.</text>
</comment>
<protein>
    <submittedName>
        <fullName evidence="1">Uncharacterized protein</fullName>
    </submittedName>
</protein>
<name>A0A231H2S3_9NOCA</name>
<dbReference type="Proteomes" id="UP000215506">
    <property type="component" value="Unassembled WGS sequence"/>
</dbReference>
<accession>A0A231H2S3</accession>
<evidence type="ECO:0000313" key="2">
    <source>
        <dbReference type="Proteomes" id="UP000215506"/>
    </source>
</evidence>
<organism evidence="1 2">
    <name type="scientific">Nocardia cerradoensis</name>
    <dbReference type="NCBI Taxonomy" id="85688"/>
    <lineage>
        <taxon>Bacteria</taxon>
        <taxon>Bacillati</taxon>
        <taxon>Actinomycetota</taxon>
        <taxon>Actinomycetes</taxon>
        <taxon>Mycobacteriales</taxon>
        <taxon>Nocardiaceae</taxon>
        <taxon>Nocardia</taxon>
    </lineage>
</organism>
<sequence length="33" mass="3850">MIDWWGPILHEYYASTEGMGITMIDSDQWSTSQ</sequence>
<dbReference type="EMBL" id="NGAF01000010">
    <property type="protein sequence ID" value="OXR43151.1"/>
    <property type="molecule type" value="Genomic_DNA"/>
</dbReference>
<gene>
    <name evidence="1" type="ORF">B7C42_04573</name>
</gene>
<proteinExistence type="predicted"/>
<reference evidence="1 2" key="1">
    <citation type="submission" date="2017-07" db="EMBL/GenBank/DDBJ databases">
        <title>First draft Genome Sequence of Nocardia cerradoensis isolated from human infection.</title>
        <authorList>
            <person name="Carrasco G."/>
        </authorList>
    </citation>
    <scope>NUCLEOTIDE SEQUENCE [LARGE SCALE GENOMIC DNA]</scope>
    <source>
        <strain evidence="1 2">CNM20130759</strain>
    </source>
</reference>
<dbReference type="AlphaFoldDB" id="A0A231H2S3"/>
<keyword evidence="2" id="KW-1185">Reference proteome</keyword>